<protein>
    <recommendedName>
        <fullName evidence="3">Phospholipase D</fullName>
    </recommendedName>
    <alternativeName>
        <fullName evidence="5">Choline phosphatase</fullName>
    </alternativeName>
</protein>
<proteinExistence type="predicted"/>
<evidence type="ECO:0000256" key="4">
    <source>
        <dbReference type="ARBA" id="ARBA00022525"/>
    </source>
</evidence>
<organism evidence="7 8">
    <name type="scientific">Pelagibacter ubique (strain HTCC1002)</name>
    <dbReference type="NCBI Taxonomy" id="314261"/>
    <lineage>
        <taxon>Bacteria</taxon>
        <taxon>Pseudomonadati</taxon>
        <taxon>Pseudomonadota</taxon>
        <taxon>Alphaproteobacteria</taxon>
        <taxon>Candidatus Pelagibacterales</taxon>
        <taxon>Candidatus Pelagibacteraceae</taxon>
        <taxon>Candidatus Pelagibacter</taxon>
    </lineage>
</organism>
<evidence type="ECO:0000313" key="7">
    <source>
        <dbReference type="EMBL" id="EAS84163.1"/>
    </source>
</evidence>
<dbReference type="GO" id="GO:0005576">
    <property type="term" value="C:extracellular region"/>
    <property type="evidence" value="ECO:0007669"/>
    <property type="project" value="UniProtKB-SubCell"/>
</dbReference>
<keyword evidence="4" id="KW-0964">Secreted</keyword>
<dbReference type="AlphaFoldDB" id="Q1UZM8"/>
<dbReference type="InterPro" id="IPR025202">
    <property type="entry name" value="PLD-like_dom"/>
</dbReference>
<dbReference type="CDD" id="cd09176">
    <property type="entry name" value="PLDc_unchar6"/>
    <property type="match status" value="1"/>
</dbReference>
<dbReference type="Proteomes" id="UP000005306">
    <property type="component" value="Unassembled WGS sequence"/>
</dbReference>
<dbReference type="SUPFAM" id="SSF56024">
    <property type="entry name" value="Phospholipase D/nuclease"/>
    <property type="match status" value="1"/>
</dbReference>
<evidence type="ECO:0000313" key="8">
    <source>
        <dbReference type="Proteomes" id="UP000005306"/>
    </source>
</evidence>
<dbReference type="InterPro" id="IPR059166">
    <property type="entry name" value="PLD-like_cat"/>
</dbReference>
<dbReference type="Gene3D" id="3.30.870.10">
    <property type="entry name" value="Endonuclease Chain A"/>
    <property type="match status" value="1"/>
</dbReference>
<dbReference type="PROSITE" id="PS50035">
    <property type="entry name" value="PLD"/>
    <property type="match status" value="1"/>
</dbReference>
<dbReference type="RefSeq" id="WP_006996750.1">
    <property type="nucleotide sequence ID" value="NZ_CH724130.1"/>
</dbReference>
<dbReference type="InterPro" id="IPR001736">
    <property type="entry name" value="PLipase_D/transphosphatidylase"/>
</dbReference>
<reference evidence="7 8" key="1">
    <citation type="submission" date="2006-04" db="EMBL/GenBank/DDBJ databases">
        <authorList>
            <person name="Giovannoni S.J."/>
            <person name="Cho J.-C."/>
            <person name="Ferriera S."/>
            <person name="Johnson J."/>
            <person name="Kravitz S."/>
            <person name="Halpern A."/>
            <person name="Remington K."/>
            <person name="Beeson K."/>
            <person name="Tran B."/>
            <person name="Rogers Y.-H."/>
            <person name="Friedman R."/>
            <person name="Venter J.C."/>
        </authorList>
    </citation>
    <scope>NUCLEOTIDE SEQUENCE [LARGE SCALE GENOMIC DNA]</scope>
    <source>
        <strain evidence="7 8">HTCC1002</strain>
    </source>
</reference>
<dbReference type="GO" id="GO:0006793">
    <property type="term" value="P:phosphorus metabolic process"/>
    <property type="evidence" value="ECO:0007669"/>
    <property type="project" value="UniProtKB-ARBA"/>
</dbReference>
<evidence type="ECO:0000256" key="5">
    <source>
        <dbReference type="ARBA" id="ARBA00029594"/>
    </source>
</evidence>
<feature type="domain" description="PLD phosphodiesterase" evidence="6">
    <location>
        <begin position="92"/>
        <end position="119"/>
    </location>
</feature>
<evidence type="ECO:0000256" key="3">
    <source>
        <dbReference type="ARBA" id="ARBA00018392"/>
    </source>
</evidence>
<dbReference type="Pfam" id="PF13091">
    <property type="entry name" value="PLDc_2"/>
    <property type="match status" value="1"/>
</dbReference>
<dbReference type="EMBL" id="AAPV01000002">
    <property type="protein sequence ID" value="EAS84163.1"/>
    <property type="molecule type" value="Genomic_DNA"/>
</dbReference>
<dbReference type="GO" id="GO:0003824">
    <property type="term" value="F:catalytic activity"/>
    <property type="evidence" value="ECO:0007669"/>
    <property type="project" value="InterPro"/>
</dbReference>
<evidence type="ECO:0000256" key="2">
    <source>
        <dbReference type="ARBA" id="ARBA00004613"/>
    </source>
</evidence>
<dbReference type="HOGENOM" id="CLU_932794_0_0_5"/>
<accession>Q1UZM8</accession>
<evidence type="ECO:0000256" key="1">
    <source>
        <dbReference type="ARBA" id="ARBA00003145"/>
    </source>
</evidence>
<name>Q1UZM8_PELU1</name>
<comment type="caution">
    <text evidence="7">The sequence shown here is derived from an EMBL/GenBank/DDBJ whole genome shotgun (WGS) entry which is preliminary data.</text>
</comment>
<sequence length="321" mass="38497">MIYTFNSKRSPILESKQLQNYFKESLNKCEKEIIVCSAFIKIKGIEWFTKQIENKDIKCRVISRWDRGDLLNKVSDLEVYQHCKDRGWKFEIIKNLHAKFYLMDNTDLISGSLNLTSKGMGLLPISNREFGFYFKALPEDLKNINILLEDAIEIDDNIYEEYKKYLEDNKNFIIQKFPELPDTLKNIKSKKLKKIWINDFLFTDPEFFINNFHKEEDDINHDKDLLEINNDEDLKEQLKLKFQNLDFYNWFVNKIKSKEGKFFYFGELSALIHNSLFDDPKPFRKDIKILQSNFLKYIDVLKLKEFKLEQPNHSQKITYLD</sequence>
<evidence type="ECO:0000259" key="6">
    <source>
        <dbReference type="PROSITE" id="PS50035"/>
    </source>
</evidence>
<gene>
    <name evidence="7" type="ORF">PU1002_00535</name>
</gene>
<comment type="function">
    <text evidence="1">Could be a virulence factor.</text>
</comment>
<comment type="subcellular location">
    <subcellularLocation>
        <location evidence="2">Secreted</location>
    </subcellularLocation>
</comment>